<evidence type="ECO:0000256" key="3">
    <source>
        <dbReference type="ARBA" id="ARBA00022475"/>
    </source>
</evidence>
<comment type="subcellular location">
    <subcellularLocation>
        <location evidence="1">Cell inner membrane</location>
    </subcellularLocation>
</comment>
<gene>
    <name evidence="10" type="ORF">GCM10009850_028690</name>
</gene>
<feature type="compositionally biased region" description="Basic and acidic residues" evidence="8">
    <location>
        <begin position="223"/>
        <end position="238"/>
    </location>
</feature>
<dbReference type="InterPro" id="IPR017871">
    <property type="entry name" value="ABC_transporter-like_CS"/>
</dbReference>
<keyword evidence="4" id="KW-0997">Cell inner membrane</keyword>
<protein>
    <recommendedName>
        <fullName evidence="9">ABC transporter domain-containing protein</fullName>
    </recommendedName>
</protein>
<evidence type="ECO:0000256" key="8">
    <source>
        <dbReference type="SAM" id="MobiDB-lite"/>
    </source>
</evidence>
<dbReference type="PROSITE" id="PS00211">
    <property type="entry name" value="ABC_TRANSPORTER_1"/>
    <property type="match status" value="1"/>
</dbReference>
<dbReference type="PROSITE" id="PS50893">
    <property type="entry name" value="ABC_TRANSPORTER_2"/>
    <property type="match status" value="1"/>
</dbReference>
<dbReference type="PANTHER" id="PTHR42788:SF13">
    <property type="entry name" value="ALIPHATIC SULFONATES IMPORT ATP-BINDING PROTEIN SSUB"/>
    <property type="match status" value="1"/>
</dbReference>
<dbReference type="CDD" id="cd13553">
    <property type="entry name" value="PBP2_NrtA_CpmA_like"/>
    <property type="match status" value="1"/>
</dbReference>
<evidence type="ECO:0000256" key="2">
    <source>
        <dbReference type="ARBA" id="ARBA00022448"/>
    </source>
</evidence>
<dbReference type="Gene3D" id="3.40.190.10">
    <property type="entry name" value="Periplasmic binding protein-like II"/>
    <property type="match status" value="2"/>
</dbReference>
<keyword evidence="2" id="KW-0813">Transport</keyword>
<dbReference type="Gene3D" id="3.40.50.300">
    <property type="entry name" value="P-loop containing nucleotide triphosphate hydrolases"/>
    <property type="match status" value="1"/>
</dbReference>
<keyword evidence="5" id="KW-0547">Nucleotide-binding</keyword>
<dbReference type="Pfam" id="PF00005">
    <property type="entry name" value="ABC_tran"/>
    <property type="match status" value="1"/>
</dbReference>
<keyword evidence="7" id="KW-0472">Membrane</keyword>
<dbReference type="InterPro" id="IPR050166">
    <property type="entry name" value="ABC_transporter_ATP-bind"/>
</dbReference>
<feature type="compositionally biased region" description="Basic and acidic residues" evidence="8">
    <location>
        <begin position="265"/>
        <end position="282"/>
    </location>
</feature>
<proteinExistence type="predicted"/>
<evidence type="ECO:0000256" key="4">
    <source>
        <dbReference type="ARBA" id="ARBA00022519"/>
    </source>
</evidence>
<dbReference type="InterPro" id="IPR027417">
    <property type="entry name" value="P-loop_NTPase"/>
</dbReference>
<dbReference type="InterPro" id="IPR003593">
    <property type="entry name" value="AAA+_ATPase"/>
</dbReference>
<feature type="compositionally biased region" description="Low complexity" evidence="8">
    <location>
        <begin position="287"/>
        <end position="299"/>
    </location>
</feature>
<evidence type="ECO:0000259" key="9">
    <source>
        <dbReference type="PROSITE" id="PS50893"/>
    </source>
</evidence>
<dbReference type="InterPro" id="IPR044527">
    <property type="entry name" value="NrtA/CpmA_ABC-bd_dom"/>
</dbReference>
<dbReference type="EMBL" id="BAAAQX010000006">
    <property type="protein sequence ID" value="GAA2207411.1"/>
    <property type="molecule type" value="Genomic_DNA"/>
</dbReference>
<organism evidence="10 11">
    <name type="scientific">Nonomuraea monospora</name>
    <dbReference type="NCBI Taxonomy" id="568818"/>
    <lineage>
        <taxon>Bacteria</taxon>
        <taxon>Bacillati</taxon>
        <taxon>Actinomycetota</taxon>
        <taxon>Actinomycetes</taxon>
        <taxon>Streptosporangiales</taxon>
        <taxon>Streptosporangiaceae</taxon>
        <taxon>Nonomuraea</taxon>
    </lineage>
</organism>
<dbReference type="InterPro" id="IPR003439">
    <property type="entry name" value="ABC_transporter-like_ATP-bd"/>
</dbReference>
<accession>A0ABN3CE82</accession>
<dbReference type="Proteomes" id="UP001499843">
    <property type="component" value="Unassembled WGS sequence"/>
</dbReference>
<evidence type="ECO:0000313" key="10">
    <source>
        <dbReference type="EMBL" id="GAA2207411.1"/>
    </source>
</evidence>
<evidence type="ECO:0000313" key="11">
    <source>
        <dbReference type="Proteomes" id="UP001499843"/>
    </source>
</evidence>
<keyword evidence="3" id="KW-1003">Cell membrane</keyword>
<dbReference type="SMART" id="SM00382">
    <property type="entry name" value="AAA"/>
    <property type="match status" value="1"/>
</dbReference>
<keyword evidence="11" id="KW-1185">Reference proteome</keyword>
<evidence type="ECO:0000256" key="7">
    <source>
        <dbReference type="ARBA" id="ARBA00023136"/>
    </source>
</evidence>
<feature type="region of interest" description="Disordered" evidence="8">
    <location>
        <begin position="210"/>
        <end position="299"/>
    </location>
</feature>
<name>A0ABN3CE82_9ACTN</name>
<evidence type="ECO:0000256" key="5">
    <source>
        <dbReference type="ARBA" id="ARBA00022741"/>
    </source>
</evidence>
<sequence length="691" mass="73370">MQQKIAELAGVSVRYGRHDVLSGIDLRIERGEFLALVGPSGAGKSTLLRVLSGLQAPTSGTVHRPEDDGGATRSVFQYPHLLPWRTVARNVRLGLEYRANGGRLFGGKEAADRRVREVLTELGIGELAGRYPAQLSGGQAQRVAVARAVVAGPSLLLLDEPFGALDPLTRADLQDWLRSVHTALGLSTVLVTHDLDEALLLGDRIGLLRPGGRPLESVTSPVTRREQLTDGSARRELLARFGSPAERDDLSGRDGPASPPPSAAGRDELEDHTRTKSDEPGRHHGAAPDAPAAAGSAGAASTRREALTITGSLALLAAPVVGSLLSTGDRTATAATPARPEAALRIGYLPITDAAPLLLAHDSGQFGRRGITTPAPVLYRGWAPLVEALQGGNVDLVHLLMPLAIQLRYDAKVPVKVLAWNHANGSALTVAKDVGRVEDLAGTKVAVPAWFSVHNVVLQKLLRKAGIKPVLDSAPSARDRTAQLVVIPPADMPTALQSGSISGYIVAEPFCAAAEVLGIGKILRFTGDVWKDHACCVTVVREQLVRDQPDVALRATEAIIAAQLAIRGDREGSARRLSEGRYLPQPLPALQRTFAARPDPAYLSSGAIRHPEWDSRRIDFQPHPYPGYTGELVRAMKETVVDANVTWLEDLDPAEVHGDLVATDISAAALDAAGGLTAFGATRVRTEVIEP</sequence>
<evidence type="ECO:0000256" key="1">
    <source>
        <dbReference type="ARBA" id="ARBA00004533"/>
    </source>
</evidence>
<dbReference type="Pfam" id="PF13379">
    <property type="entry name" value="NMT1_2"/>
    <property type="match status" value="1"/>
</dbReference>
<reference evidence="10 11" key="1">
    <citation type="journal article" date="2019" name="Int. J. Syst. Evol. Microbiol.">
        <title>The Global Catalogue of Microorganisms (GCM) 10K type strain sequencing project: providing services to taxonomists for standard genome sequencing and annotation.</title>
        <authorList>
            <consortium name="The Broad Institute Genomics Platform"/>
            <consortium name="The Broad Institute Genome Sequencing Center for Infectious Disease"/>
            <person name="Wu L."/>
            <person name="Ma J."/>
        </authorList>
    </citation>
    <scope>NUCLEOTIDE SEQUENCE [LARGE SCALE GENOMIC DNA]</scope>
    <source>
        <strain evidence="10 11">JCM 16114</strain>
    </source>
</reference>
<keyword evidence="6" id="KW-0067">ATP-binding</keyword>
<evidence type="ECO:0000256" key="6">
    <source>
        <dbReference type="ARBA" id="ARBA00022840"/>
    </source>
</evidence>
<dbReference type="SUPFAM" id="SSF53850">
    <property type="entry name" value="Periplasmic binding protein-like II"/>
    <property type="match status" value="1"/>
</dbReference>
<dbReference type="PANTHER" id="PTHR42788">
    <property type="entry name" value="TAURINE IMPORT ATP-BINDING PROTEIN-RELATED"/>
    <property type="match status" value="1"/>
</dbReference>
<dbReference type="SUPFAM" id="SSF52540">
    <property type="entry name" value="P-loop containing nucleoside triphosphate hydrolases"/>
    <property type="match status" value="1"/>
</dbReference>
<feature type="domain" description="ABC transporter" evidence="9">
    <location>
        <begin position="6"/>
        <end position="235"/>
    </location>
</feature>
<comment type="caution">
    <text evidence="10">The sequence shown here is derived from an EMBL/GenBank/DDBJ whole genome shotgun (WGS) entry which is preliminary data.</text>
</comment>